<dbReference type="OrthoDB" id="120976at2759"/>
<dbReference type="KEGG" id="ffu:CLAFUR5_09507"/>
<dbReference type="Gene3D" id="3.40.50.720">
    <property type="entry name" value="NAD(P)-binding Rossmann-like Domain"/>
    <property type="match status" value="1"/>
</dbReference>
<dbReference type="InterPro" id="IPR036291">
    <property type="entry name" value="NAD(P)-bd_dom_sf"/>
</dbReference>
<dbReference type="AlphaFoldDB" id="A0A9Q8UT63"/>
<organism evidence="1 2">
    <name type="scientific">Passalora fulva</name>
    <name type="common">Tomato leaf mold</name>
    <name type="synonym">Cladosporium fulvum</name>
    <dbReference type="NCBI Taxonomy" id="5499"/>
    <lineage>
        <taxon>Eukaryota</taxon>
        <taxon>Fungi</taxon>
        <taxon>Dikarya</taxon>
        <taxon>Ascomycota</taxon>
        <taxon>Pezizomycotina</taxon>
        <taxon>Dothideomycetes</taxon>
        <taxon>Dothideomycetidae</taxon>
        <taxon>Mycosphaerellales</taxon>
        <taxon>Mycosphaerellaceae</taxon>
        <taxon>Fulvia</taxon>
    </lineage>
</organism>
<sequence length="301" mass="32631">MDTIGPNIAFGIDQEPAVALCSSQVLVEFEHSAPASSSTGPDENIMAFAGKVVDAGSAVSAFHNADRVVVFDKPSSFQQNLTATHRKIIVPSERLHIIPETMSSYVACLHAAALVQATVIIEQKLHLSFSPEQKKPHRGQVPQGRRVAIIGGETELAVALVQVLRRVSPNTRIVVFSSMDNQADLFQRTCHLVGLGASFAIDGALPDLMEHAEAMKDEAGIEVIINTVIGQPVRTDLVDVLTGPKVLVEYQSLRIPTMQSTARVGDSDFSAALYRMLAESADEFARYVQSPDRCIPQDDRM</sequence>
<keyword evidence="2" id="KW-1185">Reference proteome</keyword>
<dbReference type="EMBL" id="CP090171">
    <property type="protein sequence ID" value="UJO21460.1"/>
    <property type="molecule type" value="Genomic_DNA"/>
</dbReference>
<evidence type="ECO:0000313" key="1">
    <source>
        <dbReference type="EMBL" id="UJO21460.1"/>
    </source>
</evidence>
<dbReference type="GeneID" id="71989385"/>
<reference evidence="1" key="2">
    <citation type="journal article" date="2022" name="Microb. Genom.">
        <title>A chromosome-scale genome assembly of the tomato pathogen Cladosporium fulvum reveals a compartmentalized genome architecture and the presence of a dispensable chromosome.</title>
        <authorList>
            <person name="Zaccaron A.Z."/>
            <person name="Chen L.H."/>
            <person name="Samaras A."/>
            <person name="Stergiopoulos I."/>
        </authorList>
    </citation>
    <scope>NUCLEOTIDE SEQUENCE</scope>
    <source>
        <strain evidence="1">Race5_Kim</strain>
    </source>
</reference>
<dbReference type="RefSeq" id="XP_047765826.1">
    <property type="nucleotide sequence ID" value="XM_047908655.1"/>
</dbReference>
<dbReference type="SUPFAM" id="SSF50129">
    <property type="entry name" value="GroES-like"/>
    <property type="match status" value="1"/>
</dbReference>
<dbReference type="Proteomes" id="UP000756132">
    <property type="component" value="Chromosome 9"/>
</dbReference>
<name>A0A9Q8UT63_PASFU</name>
<dbReference type="SUPFAM" id="SSF51735">
    <property type="entry name" value="NAD(P)-binding Rossmann-fold domains"/>
    <property type="match status" value="1"/>
</dbReference>
<dbReference type="Gene3D" id="3.90.180.10">
    <property type="entry name" value="Medium-chain alcohol dehydrogenases, catalytic domain"/>
    <property type="match status" value="1"/>
</dbReference>
<reference evidence="1" key="1">
    <citation type="submission" date="2021-12" db="EMBL/GenBank/DDBJ databases">
        <authorList>
            <person name="Zaccaron A."/>
            <person name="Stergiopoulos I."/>
        </authorList>
    </citation>
    <scope>NUCLEOTIDE SEQUENCE</scope>
    <source>
        <strain evidence="1">Race5_Kim</strain>
    </source>
</reference>
<proteinExistence type="predicted"/>
<dbReference type="InterPro" id="IPR011032">
    <property type="entry name" value="GroES-like_sf"/>
</dbReference>
<gene>
    <name evidence="1" type="ORF">CLAFUR5_09507</name>
</gene>
<evidence type="ECO:0000313" key="2">
    <source>
        <dbReference type="Proteomes" id="UP000756132"/>
    </source>
</evidence>
<accession>A0A9Q8UT63</accession>
<protein>
    <submittedName>
        <fullName evidence="1">Uncharacterized protein</fullName>
    </submittedName>
</protein>